<dbReference type="OrthoDB" id="5372507at2759"/>
<evidence type="ECO:0000256" key="4">
    <source>
        <dbReference type="ARBA" id="ARBA00022618"/>
    </source>
</evidence>
<reference evidence="11 12" key="1">
    <citation type="submission" date="2019-06" db="EMBL/GenBank/DDBJ databases">
        <title>Draft genome sequence of the filamentous fungus Phialemoniopsis curvata isolated from diesel fuel.</title>
        <authorList>
            <person name="Varaljay V.A."/>
            <person name="Lyon W.J."/>
            <person name="Crouch A.L."/>
            <person name="Drake C.E."/>
            <person name="Hollomon J.M."/>
            <person name="Nadeau L.J."/>
            <person name="Nunn H.S."/>
            <person name="Stevenson B.S."/>
            <person name="Bojanowski C.L."/>
            <person name="Crookes-Goodson W.J."/>
        </authorList>
    </citation>
    <scope>NUCLEOTIDE SEQUENCE [LARGE SCALE GENOMIC DNA]</scope>
    <source>
        <strain evidence="11 12">D216</strain>
    </source>
</reference>
<keyword evidence="6" id="KW-0498">Mitosis</keyword>
<keyword evidence="12" id="KW-1185">Reference proteome</keyword>
<comment type="subcellular location">
    <subcellularLocation>
        <location evidence="1">Cytoplasm</location>
        <location evidence="1">Cytoskeleton</location>
        <location evidence="1">Spindle</location>
    </subcellularLocation>
</comment>
<feature type="coiled-coil region" evidence="10">
    <location>
        <begin position="165"/>
        <end position="217"/>
    </location>
</feature>
<keyword evidence="7 10" id="KW-0175">Coiled coil</keyword>
<sequence length="305" mass="33667">MAHIPPSSAIFSPSVARAAASTAKDWNYVDSWLQSRLSAHGRSHVPSFERNPDTLRALLALASLNESADEQRDLVARADALALQELRDHRDGRQEQQGTLQDEVLAALEAHLPREGAAALDALAATAVQLGAAYPDPAALGAELVDLQAQIYGLEQMSARVGLLQRHVEAELAQAEVLLREVQTEAYRPPAHMAKQNLELQRQIKAAVSKLPDLRDRALALAHSVGMPSPTIQQVRLEEEAYLDLLAQKKDLVAQIRSFQGLPPDPDQARRELEALRAELRSITERRDAVFEGLVERETPRKPRR</sequence>
<evidence type="ECO:0008006" key="13">
    <source>
        <dbReference type="Google" id="ProtNLM"/>
    </source>
</evidence>
<dbReference type="PANTHER" id="PTHR31570">
    <property type="entry name" value="HAUS AUGMIN-LIKE COMPLEX SUBUNIT 1"/>
    <property type="match status" value="1"/>
</dbReference>
<dbReference type="PANTHER" id="PTHR31570:SF1">
    <property type="entry name" value="HAUS AUGMIN-LIKE COMPLEX SUBUNIT 1"/>
    <property type="match status" value="1"/>
</dbReference>
<dbReference type="AlphaFoldDB" id="A0A507AJJ7"/>
<dbReference type="EMBL" id="SKBQ01000065">
    <property type="protein sequence ID" value="TPX09602.1"/>
    <property type="molecule type" value="Genomic_DNA"/>
</dbReference>
<keyword evidence="8" id="KW-0206">Cytoskeleton</keyword>
<name>A0A507AJJ7_9PEZI</name>
<dbReference type="InParanoid" id="A0A507AJJ7"/>
<dbReference type="GO" id="GO:0051301">
    <property type="term" value="P:cell division"/>
    <property type="evidence" value="ECO:0007669"/>
    <property type="project" value="UniProtKB-KW"/>
</dbReference>
<dbReference type="GO" id="GO:0005819">
    <property type="term" value="C:spindle"/>
    <property type="evidence" value="ECO:0007669"/>
    <property type="project" value="UniProtKB-SubCell"/>
</dbReference>
<dbReference type="GO" id="GO:0070652">
    <property type="term" value="C:HAUS complex"/>
    <property type="evidence" value="ECO:0007669"/>
    <property type="project" value="InterPro"/>
</dbReference>
<gene>
    <name evidence="11" type="ORF">E0L32_009203</name>
</gene>
<evidence type="ECO:0000256" key="10">
    <source>
        <dbReference type="SAM" id="Coils"/>
    </source>
</evidence>
<dbReference type="Proteomes" id="UP000319257">
    <property type="component" value="Unassembled WGS sequence"/>
</dbReference>
<dbReference type="InterPro" id="IPR026243">
    <property type="entry name" value="HAUS1"/>
</dbReference>
<comment type="similarity">
    <text evidence="2">Belongs to the HAUS1 family.</text>
</comment>
<organism evidence="11 12">
    <name type="scientific">Thyridium curvatum</name>
    <dbReference type="NCBI Taxonomy" id="1093900"/>
    <lineage>
        <taxon>Eukaryota</taxon>
        <taxon>Fungi</taxon>
        <taxon>Dikarya</taxon>
        <taxon>Ascomycota</taxon>
        <taxon>Pezizomycotina</taxon>
        <taxon>Sordariomycetes</taxon>
        <taxon>Sordariomycetidae</taxon>
        <taxon>Thyridiales</taxon>
        <taxon>Thyridiaceae</taxon>
        <taxon>Thyridium</taxon>
    </lineage>
</organism>
<evidence type="ECO:0000256" key="7">
    <source>
        <dbReference type="ARBA" id="ARBA00023054"/>
    </source>
</evidence>
<dbReference type="GeneID" id="41976650"/>
<keyword evidence="4" id="KW-0132">Cell division</keyword>
<dbReference type="GO" id="GO:0051225">
    <property type="term" value="P:spindle assembly"/>
    <property type="evidence" value="ECO:0007669"/>
    <property type="project" value="InterPro"/>
</dbReference>
<dbReference type="Pfam" id="PF25762">
    <property type="entry name" value="HAUS1"/>
    <property type="match status" value="1"/>
</dbReference>
<evidence type="ECO:0000256" key="1">
    <source>
        <dbReference type="ARBA" id="ARBA00004186"/>
    </source>
</evidence>
<evidence type="ECO:0000256" key="5">
    <source>
        <dbReference type="ARBA" id="ARBA00022701"/>
    </source>
</evidence>
<keyword evidence="9" id="KW-0131">Cell cycle</keyword>
<evidence type="ECO:0000256" key="2">
    <source>
        <dbReference type="ARBA" id="ARBA00005479"/>
    </source>
</evidence>
<evidence type="ECO:0000256" key="6">
    <source>
        <dbReference type="ARBA" id="ARBA00022776"/>
    </source>
</evidence>
<protein>
    <recommendedName>
        <fullName evidence="13">HAUS augmin-like complex subunit 1</fullName>
    </recommendedName>
</protein>
<evidence type="ECO:0000313" key="11">
    <source>
        <dbReference type="EMBL" id="TPX09602.1"/>
    </source>
</evidence>
<dbReference type="RefSeq" id="XP_030991313.1">
    <property type="nucleotide sequence ID" value="XM_031144142.1"/>
</dbReference>
<accession>A0A507AJJ7</accession>
<comment type="caution">
    <text evidence="11">The sequence shown here is derived from an EMBL/GenBank/DDBJ whole genome shotgun (WGS) entry which is preliminary data.</text>
</comment>
<evidence type="ECO:0000256" key="9">
    <source>
        <dbReference type="ARBA" id="ARBA00023306"/>
    </source>
</evidence>
<evidence type="ECO:0000256" key="3">
    <source>
        <dbReference type="ARBA" id="ARBA00022490"/>
    </source>
</evidence>
<evidence type="ECO:0000313" key="12">
    <source>
        <dbReference type="Proteomes" id="UP000319257"/>
    </source>
</evidence>
<evidence type="ECO:0000256" key="8">
    <source>
        <dbReference type="ARBA" id="ARBA00023212"/>
    </source>
</evidence>
<dbReference type="GO" id="GO:0005874">
    <property type="term" value="C:microtubule"/>
    <property type="evidence" value="ECO:0007669"/>
    <property type="project" value="UniProtKB-KW"/>
</dbReference>
<keyword evidence="5" id="KW-0493">Microtubule</keyword>
<dbReference type="GO" id="GO:0005829">
    <property type="term" value="C:cytosol"/>
    <property type="evidence" value="ECO:0007669"/>
    <property type="project" value="TreeGrafter"/>
</dbReference>
<keyword evidence="3" id="KW-0963">Cytoplasm</keyword>
<proteinExistence type="inferred from homology"/>